<evidence type="ECO:0000256" key="1">
    <source>
        <dbReference type="SAM" id="Phobius"/>
    </source>
</evidence>
<feature type="transmembrane region" description="Helical" evidence="1">
    <location>
        <begin position="227"/>
        <end position="246"/>
    </location>
</feature>
<dbReference type="RefSeq" id="WP_136413286.1">
    <property type="nucleotide sequence ID" value="NZ_CAXHQF010000034.1"/>
</dbReference>
<feature type="transmembrane region" description="Helical" evidence="1">
    <location>
        <begin position="93"/>
        <end position="111"/>
    </location>
</feature>
<feature type="transmembrane region" description="Helical" evidence="1">
    <location>
        <begin position="347"/>
        <end position="370"/>
    </location>
</feature>
<gene>
    <name evidence="2" type="ORF">E7747_00055</name>
</gene>
<dbReference type="Proteomes" id="UP000297149">
    <property type="component" value="Chromosome"/>
</dbReference>
<keyword evidence="1" id="KW-0812">Transmembrane</keyword>
<feature type="transmembrane region" description="Helical" evidence="1">
    <location>
        <begin position="63"/>
        <end position="87"/>
    </location>
</feature>
<dbReference type="EMBL" id="CP039396">
    <property type="protein sequence ID" value="QCD40845.1"/>
    <property type="molecule type" value="Genomic_DNA"/>
</dbReference>
<keyword evidence="1" id="KW-0472">Membrane</keyword>
<evidence type="ECO:0000313" key="2">
    <source>
        <dbReference type="EMBL" id="QCD40845.1"/>
    </source>
</evidence>
<evidence type="ECO:0000313" key="3">
    <source>
        <dbReference type="Proteomes" id="UP000297149"/>
    </source>
</evidence>
<organism evidence="2 3">
    <name type="scientific">Duncaniella dubosii</name>
    <dbReference type="NCBI Taxonomy" id="2518971"/>
    <lineage>
        <taxon>Bacteria</taxon>
        <taxon>Pseudomonadati</taxon>
        <taxon>Bacteroidota</taxon>
        <taxon>Bacteroidia</taxon>
        <taxon>Bacteroidales</taxon>
        <taxon>Muribaculaceae</taxon>
        <taxon>Duncaniella</taxon>
    </lineage>
</organism>
<name>A0A4P7W0A3_9BACT</name>
<accession>A0A4P7W0A3</accession>
<reference evidence="3" key="1">
    <citation type="submission" date="2019-02" db="EMBL/GenBank/DDBJ databases">
        <title>Isolation and identification of novel species under the genus Muribaculum.</title>
        <authorList>
            <person name="Miyake S."/>
            <person name="Ding Y."/>
            <person name="Low A."/>
            <person name="Soh M."/>
            <person name="Seedorf H."/>
        </authorList>
    </citation>
    <scope>NUCLEOTIDE SEQUENCE [LARGE SCALE GENOMIC DNA]</scope>
    <source>
        <strain evidence="3">H5</strain>
    </source>
</reference>
<feature type="transmembrane region" description="Helical" evidence="1">
    <location>
        <begin position="191"/>
        <end position="215"/>
    </location>
</feature>
<dbReference type="AlphaFoldDB" id="A0A4P7W0A3"/>
<keyword evidence="1" id="KW-1133">Transmembrane helix</keyword>
<feature type="transmembrane region" description="Helical" evidence="1">
    <location>
        <begin position="406"/>
        <end position="424"/>
    </location>
</feature>
<feature type="transmembrane region" description="Helical" evidence="1">
    <location>
        <begin position="7"/>
        <end position="26"/>
    </location>
</feature>
<sequence>MLEKYKVFTGLFFGAFWVLLTFGFISEELMPPLIPLRSVVMLLCDAVFLILGLYSLRDRRDQIVFGSFVVLGCVSSYLNNLGVVFIVNGARDFFGMLFAIPICRFLLKSRFRDRFIESFDKQLWIFLILQTFCVTWQFFRYGPGDHGGGSMGNGFSGIVTTLIYIISFYLLSKKWNYGNYWMELWKNKVYVFLLFPTFLNETKIGFLFLLAYFLLLLRVEWKTVFKVLISIPLIIVAMIVAGYAYLTVTGQTFESVFSQSAMDDYMVGEDPEELVELGMAIQDGIYEREDIGQVDIPRFSKLIFIPEALKDAAGGSLFGAGLGQFKGGTTLSLTPYADTWAWLLGGSVPYIFFIVIQLGVLGAAWLFYNLFTVMLPQSPMPLGRNIKIFVWLILALMMFYNDSLRFFPFCAIIFYIILFGYVNVTEKHAKI</sequence>
<protein>
    <submittedName>
        <fullName evidence="2">Uncharacterized protein</fullName>
    </submittedName>
</protein>
<keyword evidence="3" id="KW-1185">Reference proteome</keyword>
<feature type="transmembrane region" description="Helical" evidence="1">
    <location>
        <begin position="123"/>
        <end position="139"/>
    </location>
</feature>
<proteinExistence type="predicted"/>
<feature type="transmembrane region" description="Helical" evidence="1">
    <location>
        <begin position="151"/>
        <end position="171"/>
    </location>
</feature>
<dbReference type="KEGG" id="ddb:E7747_00055"/>
<feature type="transmembrane region" description="Helical" evidence="1">
    <location>
        <begin position="38"/>
        <end position="56"/>
    </location>
</feature>